<keyword evidence="4" id="KW-1185">Reference proteome</keyword>
<evidence type="ECO:0008006" key="5">
    <source>
        <dbReference type="Google" id="ProtNLM"/>
    </source>
</evidence>
<feature type="transmembrane region" description="Helical" evidence="2">
    <location>
        <begin position="149"/>
        <end position="173"/>
    </location>
</feature>
<sequence>MSSTLGQQKSQPLSDSDLYIVRIWILQTAVGFLLYGVYATLSIIGLFLLMSKGLSVSSSANAKPRLALFTLTVLMLAFSTTSLVVYTLFFLFQLETAAYDPPEWDVIGLLKDLNVVGNFMDRMNYLISDGIVVWRAWIMFPHNTVARSVLAICMIGSFVGTFVDAGISSARFLRHFDDNGKKGDLLIIALPLIITNAVATGVIGWKAWSHYKNIKQNLNLSVSSISRVQKVLLLLVESGVIYCALWTTYTTISLIGSSGSVSFQVYSSAMPFMSALYPILIVLIAALENSRDDLDSKGNVRMSLSQSIRFASVAATPDASGRASGPDMMALESSSDPGSHRDTV</sequence>
<evidence type="ECO:0000313" key="3">
    <source>
        <dbReference type="EMBL" id="THV03353.1"/>
    </source>
</evidence>
<dbReference type="EMBL" id="ML179068">
    <property type="protein sequence ID" value="THV03353.1"/>
    <property type="molecule type" value="Genomic_DNA"/>
</dbReference>
<keyword evidence="2" id="KW-1133">Transmembrane helix</keyword>
<dbReference type="OrthoDB" id="3174319at2759"/>
<keyword evidence="2" id="KW-0812">Transmembrane</keyword>
<organism evidence="3 4">
    <name type="scientific">Dendrothele bispora (strain CBS 962.96)</name>
    <dbReference type="NCBI Taxonomy" id="1314807"/>
    <lineage>
        <taxon>Eukaryota</taxon>
        <taxon>Fungi</taxon>
        <taxon>Dikarya</taxon>
        <taxon>Basidiomycota</taxon>
        <taxon>Agaricomycotina</taxon>
        <taxon>Agaricomycetes</taxon>
        <taxon>Agaricomycetidae</taxon>
        <taxon>Agaricales</taxon>
        <taxon>Agaricales incertae sedis</taxon>
        <taxon>Dendrothele</taxon>
    </lineage>
</organism>
<reference evidence="3 4" key="1">
    <citation type="journal article" date="2019" name="Nat. Ecol. Evol.">
        <title>Megaphylogeny resolves global patterns of mushroom evolution.</title>
        <authorList>
            <person name="Varga T."/>
            <person name="Krizsan K."/>
            <person name="Foldi C."/>
            <person name="Dima B."/>
            <person name="Sanchez-Garcia M."/>
            <person name="Sanchez-Ramirez S."/>
            <person name="Szollosi G.J."/>
            <person name="Szarkandi J.G."/>
            <person name="Papp V."/>
            <person name="Albert L."/>
            <person name="Andreopoulos W."/>
            <person name="Angelini C."/>
            <person name="Antonin V."/>
            <person name="Barry K.W."/>
            <person name="Bougher N.L."/>
            <person name="Buchanan P."/>
            <person name="Buyck B."/>
            <person name="Bense V."/>
            <person name="Catcheside P."/>
            <person name="Chovatia M."/>
            <person name="Cooper J."/>
            <person name="Damon W."/>
            <person name="Desjardin D."/>
            <person name="Finy P."/>
            <person name="Geml J."/>
            <person name="Haridas S."/>
            <person name="Hughes K."/>
            <person name="Justo A."/>
            <person name="Karasinski D."/>
            <person name="Kautmanova I."/>
            <person name="Kiss B."/>
            <person name="Kocsube S."/>
            <person name="Kotiranta H."/>
            <person name="LaButti K.M."/>
            <person name="Lechner B.E."/>
            <person name="Liimatainen K."/>
            <person name="Lipzen A."/>
            <person name="Lukacs Z."/>
            <person name="Mihaltcheva S."/>
            <person name="Morgado L.N."/>
            <person name="Niskanen T."/>
            <person name="Noordeloos M.E."/>
            <person name="Ohm R.A."/>
            <person name="Ortiz-Santana B."/>
            <person name="Ovrebo C."/>
            <person name="Racz N."/>
            <person name="Riley R."/>
            <person name="Savchenko A."/>
            <person name="Shiryaev A."/>
            <person name="Soop K."/>
            <person name="Spirin V."/>
            <person name="Szebenyi C."/>
            <person name="Tomsovsky M."/>
            <person name="Tulloss R.E."/>
            <person name="Uehling J."/>
            <person name="Grigoriev I.V."/>
            <person name="Vagvolgyi C."/>
            <person name="Papp T."/>
            <person name="Martin F.M."/>
            <person name="Miettinen O."/>
            <person name="Hibbett D.S."/>
            <person name="Nagy L.G."/>
        </authorList>
    </citation>
    <scope>NUCLEOTIDE SEQUENCE [LARGE SCALE GENOMIC DNA]</scope>
    <source>
        <strain evidence="3 4">CBS 962.96</strain>
    </source>
</reference>
<evidence type="ECO:0000313" key="4">
    <source>
        <dbReference type="Proteomes" id="UP000297245"/>
    </source>
</evidence>
<name>A0A4S8MKI4_DENBC</name>
<gene>
    <name evidence="3" type="ORF">K435DRAFT_962517</name>
</gene>
<feature type="transmembrane region" description="Helical" evidence="2">
    <location>
        <begin position="269"/>
        <end position="287"/>
    </location>
</feature>
<keyword evidence="2" id="KW-0472">Membrane</keyword>
<evidence type="ECO:0000256" key="2">
    <source>
        <dbReference type="SAM" id="Phobius"/>
    </source>
</evidence>
<feature type="transmembrane region" description="Helical" evidence="2">
    <location>
        <begin position="20"/>
        <end position="48"/>
    </location>
</feature>
<feature type="transmembrane region" description="Helical" evidence="2">
    <location>
        <begin position="231"/>
        <end position="249"/>
    </location>
</feature>
<feature type="region of interest" description="Disordered" evidence="1">
    <location>
        <begin position="315"/>
        <end position="344"/>
    </location>
</feature>
<evidence type="ECO:0000256" key="1">
    <source>
        <dbReference type="SAM" id="MobiDB-lite"/>
    </source>
</evidence>
<dbReference type="AlphaFoldDB" id="A0A4S8MKI4"/>
<dbReference type="Proteomes" id="UP000297245">
    <property type="component" value="Unassembled WGS sequence"/>
</dbReference>
<accession>A0A4S8MKI4</accession>
<proteinExistence type="predicted"/>
<protein>
    <recommendedName>
        <fullName evidence="5">Family A G protein-coupled receptor-like protein</fullName>
    </recommendedName>
</protein>
<feature type="transmembrane region" description="Helical" evidence="2">
    <location>
        <begin position="68"/>
        <end position="92"/>
    </location>
</feature>
<feature type="transmembrane region" description="Helical" evidence="2">
    <location>
        <begin position="185"/>
        <end position="205"/>
    </location>
</feature>